<evidence type="ECO:0000313" key="3">
    <source>
        <dbReference type="Proteomes" id="UP000694403"/>
    </source>
</evidence>
<dbReference type="Ensembl" id="ENSCSRT00000003049.1">
    <property type="protein sequence ID" value="ENSCSRP00000002945.1"/>
    <property type="gene ID" value="ENSCSRG00000002252.1"/>
</dbReference>
<name>A0A8C3RPI0_CHESE</name>
<dbReference type="Proteomes" id="UP000694403">
    <property type="component" value="Unplaced"/>
</dbReference>
<sequence>LWIFRGGGPYSDMYPLELVIYIHCFFSLQLDRFASIRIPGSRKERPPLLQLKQSHSSTDWSSPPADMDEFIPKPLSEREILALFEKMMVRIPSHSLILSGEF</sequence>
<evidence type="ECO:0000256" key="1">
    <source>
        <dbReference type="SAM" id="MobiDB-lite"/>
    </source>
</evidence>
<proteinExistence type="predicted"/>
<reference evidence="2" key="1">
    <citation type="submission" date="2025-08" db="UniProtKB">
        <authorList>
            <consortium name="Ensembl"/>
        </authorList>
    </citation>
    <scope>IDENTIFICATION</scope>
</reference>
<dbReference type="AlphaFoldDB" id="A0A8C3RPI0"/>
<organism evidence="2 3">
    <name type="scientific">Chelydra serpentina</name>
    <name type="common">Snapping turtle</name>
    <name type="synonym">Testudo serpentina</name>
    <dbReference type="NCBI Taxonomy" id="8475"/>
    <lineage>
        <taxon>Eukaryota</taxon>
        <taxon>Metazoa</taxon>
        <taxon>Chordata</taxon>
        <taxon>Craniata</taxon>
        <taxon>Vertebrata</taxon>
        <taxon>Euteleostomi</taxon>
        <taxon>Archelosauria</taxon>
        <taxon>Testudinata</taxon>
        <taxon>Testudines</taxon>
        <taxon>Cryptodira</taxon>
        <taxon>Durocryptodira</taxon>
        <taxon>Americhelydia</taxon>
        <taxon>Chelydroidea</taxon>
        <taxon>Chelydridae</taxon>
        <taxon>Chelydra</taxon>
    </lineage>
</organism>
<protein>
    <submittedName>
        <fullName evidence="2">Uncharacterized protein</fullName>
    </submittedName>
</protein>
<feature type="compositionally biased region" description="Polar residues" evidence="1">
    <location>
        <begin position="51"/>
        <end position="61"/>
    </location>
</feature>
<reference evidence="2" key="2">
    <citation type="submission" date="2025-09" db="UniProtKB">
        <authorList>
            <consortium name="Ensembl"/>
        </authorList>
    </citation>
    <scope>IDENTIFICATION</scope>
</reference>
<accession>A0A8C3RPI0</accession>
<evidence type="ECO:0000313" key="2">
    <source>
        <dbReference type="Ensembl" id="ENSCSRP00000002945.1"/>
    </source>
</evidence>
<keyword evidence="3" id="KW-1185">Reference proteome</keyword>
<feature type="region of interest" description="Disordered" evidence="1">
    <location>
        <begin position="45"/>
        <end position="66"/>
    </location>
</feature>